<evidence type="ECO:0000256" key="3">
    <source>
        <dbReference type="ARBA" id="ARBA00011738"/>
    </source>
</evidence>
<feature type="active site" description="Phosphoserine intermediate" evidence="14">
    <location>
        <position position="403"/>
    </location>
</feature>
<name>A0A6B0QRY2_9CETA</name>
<protein>
    <recommendedName>
        <fullName evidence="4 17">Alkaline phosphatase</fullName>
        <ecNumber evidence="4 17">3.1.3.1</ecNumber>
    </recommendedName>
</protein>
<keyword evidence="7 15" id="KW-0479">Metal-binding</keyword>
<accession>A0A6B0QRY2</accession>
<feature type="binding site" evidence="15">
    <location>
        <position position="669"/>
    </location>
    <ligand>
        <name>Zn(2+)</name>
        <dbReference type="ChEBI" id="CHEBI:29105"/>
        <label>2</label>
    </ligand>
</feature>
<sequence>MQGACVMLLLGLQLQVSLGLVPVEEEDPAFWNRQAAQALDVAKKLQPIQTAAKNVILFLGDGMGVSTVTAARILKGQMAGKPGPETPLAMDQFPYVALSKTYNVDRQVPDSAGTATAYLCGVKGNYRTIGVSAAAPYNQCNTTHADLPADAQMNGCQDIAAQLVNNMDIDGTPDPEYPHDANQIGVQKDKQNLVQEWQAKHQGAHYVWNRTELLQAANDSSVTHLIAHFEPVDMAYQTQAYRALTEAVTFDNAIAKANELTSELDTLILVTADHSHVFTFGGYPLRGNSIFAMQGACVLLLLGLRLQLSLGLVPVEEEDPAFWNRQAAQALDVAKKLQPIQTAAKNVILFLGDGMGVSTVTAARILKGQMAGKLGPETPLAMDQFPYLALSKTYNVDRDVPDSAGTTTAYLCGVKTRMKVIGVSAAAQFNQCNTTYGNEVTSVMNRAKKAGKSVGVVTTTTVQHASPAGAYAHTVNRNWYSDANMPAEAKREGCQDIATQLVYNMDIDVILGGGRIYMFPEGTPDPEYPGNTKQNGVRKDKRNLVQEWQAKHQGAQYVWNRTALLQAANDSSVTHLMGLFEPGDMTYDIHRDHIKDPSLEEMTEAAVRVLSRNPRGFFLFVEGGRIDHGHHESIAYRALTEAVMFDNAIAKASQLTSEADTLTLVTADHSHVFTFGGYPLRGTSIFGLADGKAKDGKSYTTLLYGNGPGHRLVMGSRPDVNEKESMDPEYQQQSAVPLWGETHAVEEQDPAFWNRQAAQALDVAKKLQPIQTAAKNVILFLGDGMGVSTVTAARILKGQMAGKPGPETPLAMDQFPYVALSKTYNVDRDVPDSAGTTTAYLCGVKTNMRTMGVSAAARFDQCNTTRGNEVTSVINRAKKAGKPVGVVTTTTVQHASPAGAYAHTVNRNWYSDAQMPAQAKREGCQDIAKQLVYNMDIDVILGGGQKYMFPERTPDPEYPEYSRQNGVRKDKWNLVQEWQAKHQRVSGSSLWIKGKGVALRVGLASPIFHDLLAGGRIDHGHHANIAYWALTEAVMFDNAIAKANELTSEADTLTLVTADHSHVFTFGGYPLRGTSIFGLADSKANVSGSYTSLLYGNGPGLQLYWGLQPDVDETESMDPNYKQQAAVPLWSETHAGEDVAVFAQGPWAHLVHGVQEQTFVAHVMAFAACVEPYTMDCRPQPPTSPMDTAHQVACPSLLALLVGVLLQLLVPALH</sequence>
<dbReference type="GO" id="GO:0004035">
    <property type="term" value="F:alkaline phosphatase activity"/>
    <property type="evidence" value="ECO:0007669"/>
    <property type="project" value="UniProtKB-EC"/>
</dbReference>
<comment type="subunit">
    <text evidence="3">Homodimer.</text>
</comment>
<keyword evidence="11" id="KW-0472">Membrane</keyword>
<feature type="binding site" evidence="15">
    <location>
        <position position="668"/>
    </location>
    <ligand>
        <name>Zn(2+)</name>
        <dbReference type="ChEBI" id="CHEBI:29105"/>
        <label>2</label>
    </ligand>
</feature>
<dbReference type="Gene3D" id="3.40.720.10">
    <property type="entry name" value="Alkaline Phosphatase, subunit A"/>
    <property type="match status" value="6"/>
</dbReference>
<evidence type="ECO:0000256" key="14">
    <source>
        <dbReference type="PIRSR" id="PIRSR601952-1"/>
    </source>
</evidence>
<dbReference type="GO" id="GO:0046872">
    <property type="term" value="F:metal ion binding"/>
    <property type="evidence" value="ECO:0007669"/>
    <property type="project" value="UniProtKB-KW"/>
</dbReference>
<dbReference type="EC" id="3.1.3.1" evidence="4 17"/>
<keyword evidence="12" id="KW-0325">Glycoprotein</keyword>
<evidence type="ECO:0000256" key="1">
    <source>
        <dbReference type="ARBA" id="ARBA00004609"/>
    </source>
</evidence>
<dbReference type="PANTHER" id="PTHR11596">
    <property type="entry name" value="ALKALINE PHOSPHATASE"/>
    <property type="match status" value="1"/>
</dbReference>
<evidence type="ECO:0000256" key="7">
    <source>
        <dbReference type="ARBA" id="ARBA00022723"/>
    </source>
</evidence>
<reference evidence="19" key="1">
    <citation type="submission" date="2019-10" db="EMBL/GenBank/DDBJ databases">
        <title>The sequence and de novo assembly of the wild yak genome.</title>
        <authorList>
            <person name="Liu Y."/>
        </authorList>
    </citation>
    <scope>NUCLEOTIDE SEQUENCE [LARGE SCALE GENOMIC DNA]</scope>
    <source>
        <strain evidence="19">WY2019</strain>
    </source>
</reference>
<feature type="binding site" evidence="15">
    <location>
        <position position="1134"/>
    </location>
    <ligand>
        <name>Zn(2+)</name>
        <dbReference type="ChEBI" id="CHEBI:29105"/>
        <label>2</label>
    </ligand>
</feature>
<keyword evidence="18" id="KW-0732">Signal</keyword>
<dbReference type="Proteomes" id="UP000322234">
    <property type="component" value="Unassembled WGS sequence"/>
</dbReference>
<evidence type="ECO:0000256" key="18">
    <source>
        <dbReference type="SAM" id="SignalP"/>
    </source>
</evidence>
<evidence type="ECO:0000256" key="2">
    <source>
        <dbReference type="ARBA" id="ARBA00005984"/>
    </source>
</evidence>
<comment type="cofactor">
    <cofactor evidence="15">
        <name>Zn(2+)</name>
        <dbReference type="ChEBI" id="CHEBI:29105"/>
    </cofactor>
    <text evidence="15">Binds 2 Zn(2+) ions.</text>
</comment>
<evidence type="ECO:0000256" key="13">
    <source>
        <dbReference type="ARBA" id="ARBA00023288"/>
    </source>
</evidence>
<evidence type="ECO:0000313" key="19">
    <source>
        <dbReference type="EMBL" id="MXQ79371.1"/>
    </source>
</evidence>
<evidence type="ECO:0000256" key="10">
    <source>
        <dbReference type="ARBA" id="ARBA00022842"/>
    </source>
</evidence>
<feature type="chain" id="PRO_5025514696" description="Alkaline phosphatase" evidence="18">
    <location>
        <begin position="20"/>
        <end position="1214"/>
    </location>
</feature>
<evidence type="ECO:0000313" key="20">
    <source>
        <dbReference type="Proteomes" id="UP000322234"/>
    </source>
</evidence>
<feature type="binding site" evidence="15">
    <location>
        <position position="464"/>
    </location>
    <ligand>
        <name>Mg(2+)</name>
        <dbReference type="ChEBI" id="CHEBI:18420"/>
    </ligand>
</feature>
<evidence type="ECO:0000256" key="9">
    <source>
        <dbReference type="ARBA" id="ARBA00022833"/>
    </source>
</evidence>
<dbReference type="SMART" id="SM00098">
    <property type="entry name" value="alkPPc"/>
    <property type="match status" value="3"/>
</dbReference>
<feature type="signal peptide" evidence="18">
    <location>
        <begin position="1"/>
        <end position="19"/>
    </location>
</feature>
<organism evidence="19 20">
    <name type="scientific">Bos mutus</name>
    <name type="common">wild yak</name>
    <dbReference type="NCBI Taxonomy" id="72004"/>
    <lineage>
        <taxon>Eukaryota</taxon>
        <taxon>Metazoa</taxon>
        <taxon>Chordata</taxon>
        <taxon>Craniata</taxon>
        <taxon>Vertebrata</taxon>
        <taxon>Euteleostomi</taxon>
        <taxon>Mammalia</taxon>
        <taxon>Eutheria</taxon>
        <taxon>Laurasiatheria</taxon>
        <taxon>Artiodactyla</taxon>
        <taxon>Ruminantia</taxon>
        <taxon>Pecora</taxon>
        <taxon>Bovidae</taxon>
        <taxon>Bovinae</taxon>
        <taxon>Bos</taxon>
    </lineage>
</organism>
<feature type="binding site" evidence="15">
    <location>
        <position position="353"/>
    </location>
    <ligand>
        <name>Zn(2+)</name>
        <dbReference type="ChEBI" id="CHEBI:29105"/>
        <label>1</label>
    </ligand>
</feature>
<keyword evidence="10 15" id="KW-0460">Magnesium</keyword>
<evidence type="ECO:0000256" key="4">
    <source>
        <dbReference type="ARBA" id="ARBA00012647"/>
    </source>
</evidence>
<gene>
    <name evidence="19" type="ORF">E5288_WYG000485</name>
</gene>
<evidence type="ECO:0000256" key="6">
    <source>
        <dbReference type="ARBA" id="ARBA00022622"/>
    </source>
</evidence>
<dbReference type="SUPFAM" id="SSF53649">
    <property type="entry name" value="Alkaline phosphatase-like"/>
    <property type="match status" value="3"/>
</dbReference>
<dbReference type="PRINTS" id="PR00113">
    <property type="entry name" value="ALKPHPHTASE"/>
</dbReference>
<keyword evidence="20" id="KW-1185">Reference proteome</keyword>
<feature type="binding site" evidence="15">
    <location>
        <position position="631"/>
    </location>
    <ligand>
        <name>Zn(2+)</name>
        <dbReference type="ChEBI" id="CHEBI:29105"/>
        <label>2</label>
    </ligand>
</feature>
<keyword evidence="13" id="KW-0449">Lipoprotein</keyword>
<keyword evidence="9 15" id="KW-0862">Zinc</keyword>
<keyword evidence="6" id="KW-0336">GPI-anchor</keyword>
<evidence type="ECO:0000256" key="5">
    <source>
        <dbReference type="ARBA" id="ARBA00022475"/>
    </source>
</evidence>
<dbReference type="PANTHER" id="PTHR11596:SF30">
    <property type="entry name" value="INTESTINAL-TYPE ALKALINE PHOSPHATASE"/>
    <property type="match status" value="1"/>
</dbReference>
<keyword evidence="5" id="KW-1003">Cell membrane</keyword>
<dbReference type="InterPro" id="IPR017850">
    <property type="entry name" value="Alkaline_phosphatase_core_sf"/>
</dbReference>
<dbReference type="PROSITE" id="PS00123">
    <property type="entry name" value="ALKALINE_PHOSPHATASE"/>
    <property type="match status" value="1"/>
</dbReference>
<feature type="binding site" evidence="15">
    <location>
        <position position="627"/>
    </location>
    <ligand>
        <name>Zn(2+)</name>
        <dbReference type="ChEBI" id="CHEBI:29105"/>
        <label>2</label>
    </ligand>
</feature>
<dbReference type="InterPro" id="IPR001952">
    <property type="entry name" value="Alkaline_phosphatase"/>
</dbReference>
<evidence type="ECO:0000256" key="8">
    <source>
        <dbReference type="ARBA" id="ARBA00022801"/>
    </source>
</evidence>
<feature type="binding site" evidence="15">
    <location>
        <position position="466"/>
    </location>
    <ligand>
        <name>Mg(2+)</name>
        <dbReference type="ChEBI" id="CHEBI:18420"/>
    </ligand>
</feature>
<comment type="subcellular location">
    <subcellularLocation>
        <location evidence="1">Cell membrane</location>
        <topology evidence="1">Lipid-anchor</topology>
        <topology evidence="1">GPI-anchor</topology>
    </subcellularLocation>
</comment>
<dbReference type="CDD" id="cd16012">
    <property type="entry name" value="ALP"/>
    <property type="match status" value="2"/>
</dbReference>
<comment type="similarity">
    <text evidence="2 16">Belongs to the alkaline phosphatase family.</text>
</comment>
<dbReference type="Pfam" id="PF00245">
    <property type="entry name" value="Alk_phosphatase"/>
    <property type="match status" value="5"/>
</dbReference>
<keyword evidence="8 17" id="KW-0378">Hydrolase</keyword>
<dbReference type="EMBL" id="VBQZ03000001">
    <property type="protein sequence ID" value="MXQ79371.1"/>
    <property type="molecule type" value="Genomic_DNA"/>
</dbReference>
<dbReference type="GO" id="GO:0098552">
    <property type="term" value="C:side of membrane"/>
    <property type="evidence" value="ECO:0007669"/>
    <property type="project" value="UniProtKB-KW"/>
</dbReference>
<evidence type="ECO:0000256" key="15">
    <source>
        <dbReference type="PIRSR" id="PIRSR601952-2"/>
    </source>
</evidence>
<proteinExistence type="inferred from homology"/>
<feature type="binding site" evidence="15">
    <location>
        <position position="622"/>
    </location>
    <ligand>
        <name>Mg(2+)</name>
        <dbReference type="ChEBI" id="CHEBI:18420"/>
    </ligand>
</feature>
<dbReference type="FunFam" id="3.40.720.10:FF:000008">
    <property type="entry name" value="Alkaline phosphatase"/>
    <property type="match status" value="1"/>
</dbReference>
<evidence type="ECO:0000256" key="11">
    <source>
        <dbReference type="ARBA" id="ARBA00023136"/>
    </source>
</evidence>
<evidence type="ECO:0000256" key="16">
    <source>
        <dbReference type="RuleBase" id="RU003946"/>
    </source>
</evidence>
<evidence type="ECO:0000256" key="12">
    <source>
        <dbReference type="ARBA" id="ARBA00023180"/>
    </source>
</evidence>
<dbReference type="AlphaFoldDB" id="A0A6B0QRY2"/>
<evidence type="ECO:0000256" key="17">
    <source>
        <dbReference type="RuleBase" id="RU003947"/>
    </source>
</evidence>
<dbReference type="InterPro" id="IPR018299">
    <property type="entry name" value="Alkaline_phosphatase_AS"/>
</dbReference>
<comment type="catalytic activity">
    <reaction evidence="17">
        <text>a phosphate monoester + H2O = an alcohol + phosphate</text>
        <dbReference type="Rhea" id="RHEA:15017"/>
        <dbReference type="ChEBI" id="CHEBI:15377"/>
        <dbReference type="ChEBI" id="CHEBI:30879"/>
        <dbReference type="ChEBI" id="CHEBI:43474"/>
        <dbReference type="ChEBI" id="CHEBI:67140"/>
        <dbReference type="EC" id="3.1.3.1"/>
    </reaction>
</comment>
<dbReference type="GO" id="GO:0005886">
    <property type="term" value="C:plasma membrane"/>
    <property type="evidence" value="ECO:0007669"/>
    <property type="project" value="UniProtKB-SubCell"/>
</dbReference>
<comment type="caution">
    <text evidence="19">The sequence shown here is derived from an EMBL/GenBank/DDBJ whole genome shotgun (WGS) entry which is preliminary data.</text>
</comment>
<comment type="cofactor">
    <cofactor evidence="15">
        <name>Mg(2+)</name>
        <dbReference type="ChEBI" id="CHEBI:18420"/>
    </cofactor>
    <text evidence="15">Binds 1 Mg(2+) ion.</text>
</comment>